<name>A0A395I4G3_ASPHC</name>
<dbReference type="AlphaFoldDB" id="A0A395I4G3"/>
<sequence>MHYWENRFGSTTPFLRHAEVVKCSPSPGCYLAQQLRSGSCSYSWSNLSSFGYCRVTFTWFLDLYSIARPVDPELYPLTASPSLLILLHLSSDREIPSEIRFPHFPASSGFHSDPNHCAFTKRAIVAQSIRLILGNFQSRRKIK</sequence>
<dbReference type="GeneID" id="37195298"/>
<evidence type="ECO:0000313" key="2">
    <source>
        <dbReference type="Proteomes" id="UP000248961"/>
    </source>
</evidence>
<gene>
    <name evidence="1" type="ORF">BO97DRAFT_274201</name>
</gene>
<dbReference type="Proteomes" id="UP000248961">
    <property type="component" value="Unassembled WGS sequence"/>
</dbReference>
<accession>A0A395I4G3</accession>
<evidence type="ECO:0000313" key="1">
    <source>
        <dbReference type="EMBL" id="RAL14629.1"/>
    </source>
</evidence>
<dbReference type="OrthoDB" id="10642818at2759"/>
<dbReference type="EMBL" id="KZ824274">
    <property type="protein sequence ID" value="RAL14629.1"/>
    <property type="molecule type" value="Genomic_DNA"/>
</dbReference>
<organism evidence="1 2">
    <name type="scientific">Aspergillus homomorphus (strain CBS 101889)</name>
    <dbReference type="NCBI Taxonomy" id="1450537"/>
    <lineage>
        <taxon>Eukaryota</taxon>
        <taxon>Fungi</taxon>
        <taxon>Dikarya</taxon>
        <taxon>Ascomycota</taxon>
        <taxon>Pezizomycotina</taxon>
        <taxon>Eurotiomycetes</taxon>
        <taxon>Eurotiomycetidae</taxon>
        <taxon>Eurotiales</taxon>
        <taxon>Aspergillaceae</taxon>
        <taxon>Aspergillus</taxon>
        <taxon>Aspergillus subgen. Circumdati</taxon>
    </lineage>
</organism>
<proteinExistence type="predicted"/>
<keyword evidence="2" id="KW-1185">Reference proteome</keyword>
<reference evidence="1 2" key="1">
    <citation type="submission" date="2018-02" db="EMBL/GenBank/DDBJ databases">
        <title>The genomes of Aspergillus section Nigri reveals drivers in fungal speciation.</title>
        <authorList>
            <consortium name="DOE Joint Genome Institute"/>
            <person name="Vesth T.C."/>
            <person name="Nybo J."/>
            <person name="Theobald S."/>
            <person name="Brandl J."/>
            <person name="Frisvad J.C."/>
            <person name="Nielsen K.F."/>
            <person name="Lyhne E.K."/>
            <person name="Kogle M.E."/>
            <person name="Kuo A."/>
            <person name="Riley R."/>
            <person name="Clum A."/>
            <person name="Nolan M."/>
            <person name="Lipzen A."/>
            <person name="Salamov A."/>
            <person name="Henrissat B."/>
            <person name="Wiebenga A."/>
            <person name="De vries R.P."/>
            <person name="Grigoriev I.V."/>
            <person name="Mortensen U.H."/>
            <person name="Andersen M.R."/>
            <person name="Baker S.E."/>
        </authorList>
    </citation>
    <scope>NUCLEOTIDE SEQUENCE [LARGE SCALE GENOMIC DNA]</scope>
    <source>
        <strain evidence="1 2">CBS 101889</strain>
    </source>
</reference>
<protein>
    <submittedName>
        <fullName evidence="1">Uncharacterized protein</fullName>
    </submittedName>
</protein>
<dbReference type="RefSeq" id="XP_025553783.1">
    <property type="nucleotide sequence ID" value="XM_025691009.1"/>
</dbReference>
<dbReference type="VEuPathDB" id="FungiDB:BO97DRAFT_274201"/>